<evidence type="ECO:0000256" key="1">
    <source>
        <dbReference type="PROSITE-ProRule" id="PRU00047"/>
    </source>
</evidence>
<keyword evidence="1" id="KW-0862">Zinc</keyword>
<protein>
    <submittedName>
        <fullName evidence="4">Pentatricopeptide repeat-containing protein</fullName>
    </submittedName>
</protein>
<name>A0ABQ5C9R5_9ASTR</name>
<keyword evidence="5" id="KW-1185">Reference proteome</keyword>
<reference evidence="4" key="1">
    <citation type="journal article" date="2022" name="Int. J. Mol. Sci.">
        <title>Draft Genome of Tanacetum Coccineum: Genomic Comparison of Closely Related Tanacetum-Family Plants.</title>
        <authorList>
            <person name="Yamashiro T."/>
            <person name="Shiraishi A."/>
            <person name="Nakayama K."/>
            <person name="Satake H."/>
        </authorList>
    </citation>
    <scope>NUCLEOTIDE SEQUENCE</scope>
</reference>
<evidence type="ECO:0000313" key="5">
    <source>
        <dbReference type="Proteomes" id="UP001151760"/>
    </source>
</evidence>
<dbReference type="EMBL" id="BQNB010013914">
    <property type="protein sequence ID" value="GJT21759.1"/>
    <property type="molecule type" value="Genomic_DNA"/>
</dbReference>
<comment type="caution">
    <text evidence="4">The sequence shown here is derived from an EMBL/GenBank/DDBJ whole genome shotgun (WGS) entry which is preliminary data.</text>
</comment>
<evidence type="ECO:0000256" key="2">
    <source>
        <dbReference type="SAM" id="MobiDB-lite"/>
    </source>
</evidence>
<keyword evidence="1" id="KW-0479">Metal-binding</keyword>
<sequence length="502" mass="57685">MKKTLSCDEECSTSGSEDERNAMAVRDFKKFFKRIGRFVRQPRNEKKTFQRSQDDKNSKGDRKCFRCGDPNHLIGECPKLSKDKNQRAFIGGSWSDSGEKDDEKLKDETCLMAQASNEHDEFEDSMMGEINFFLRLQIKQIDDGILFNQSKYIKEMLKKFGLEDSKPMKTPMSFDTKLTKDEELSCFVGPLPRGSQNLYLEASLKRIFDTLKNYMDPRKSTSVSVYIRRDVCLTSWFSKKANALAISTTESRKYLLDYLSISAPIKGRYKTTPPLPNVILSLIQVPRQGQVTGTKNKKPVVIDKKEILTREIQPHMKPWVDIIRENVICLGGHRDHVFACLCHMLYCIETSTPYNLAFFILKRMEKTQNKPKELLPYGMLLTILFKHVVSIFPELAIDHYISYDRVMHPLAPHYERKTRSNLGKKRPHDSNASSSSTTLNHPSQLDDIVDVNDKESFRSNSSSPSQNISSSSNVVSRVLQNPHHESQHLNTCLTEIIDFQTQ</sequence>
<feature type="region of interest" description="Disordered" evidence="2">
    <location>
        <begin position="42"/>
        <end position="61"/>
    </location>
</feature>
<dbReference type="Gene3D" id="4.10.60.10">
    <property type="entry name" value="Zinc finger, CCHC-type"/>
    <property type="match status" value="1"/>
</dbReference>
<feature type="compositionally biased region" description="Low complexity" evidence="2">
    <location>
        <begin position="458"/>
        <end position="475"/>
    </location>
</feature>
<feature type="region of interest" description="Disordered" evidence="2">
    <location>
        <begin position="417"/>
        <end position="475"/>
    </location>
</feature>
<proteinExistence type="predicted"/>
<organism evidence="4 5">
    <name type="scientific">Tanacetum coccineum</name>
    <dbReference type="NCBI Taxonomy" id="301880"/>
    <lineage>
        <taxon>Eukaryota</taxon>
        <taxon>Viridiplantae</taxon>
        <taxon>Streptophyta</taxon>
        <taxon>Embryophyta</taxon>
        <taxon>Tracheophyta</taxon>
        <taxon>Spermatophyta</taxon>
        <taxon>Magnoliopsida</taxon>
        <taxon>eudicotyledons</taxon>
        <taxon>Gunneridae</taxon>
        <taxon>Pentapetalae</taxon>
        <taxon>asterids</taxon>
        <taxon>campanulids</taxon>
        <taxon>Asterales</taxon>
        <taxon>Asteraceae</taxon>
        <taxon>Asteroideae</taxon>
        <taxon>Anthemideae</taxon>
        <taxon>Anthemidinae</taxon>
        <taxon>Tanacetum</taxon>
    </lineage>
</organism>
<reference evidence="4" key="2">
    <citation type="submission" date="2022-01" db="EMBL/GenBank/DDBJ databases">
        <authorList>
            <person name="Yamashiro T."/>
            <person name="Shiraishi A."/>
            <person name="Satake H."/>
            <person name="Nakayama K."/>
        </authorList>
    </citation>
    <scope>NUCLEOTIDE SEQUENCE</scope>
</reference>
<dbReference type="SUPFAM" id="SSF57756">
    <property type="entry name" value="Retrovirus zinc finger-like domains"/>
    <property type="match status" value="1"/>
</dbReference>
<dbReference type="Proteomes" id="UP001151760">
    <property type="component" value="Unassembled WGS sequence"/>
</dbReference>
<evidence type="ECO:0000259" key="3">
    <source>
        <dbReference type="PROSITE" id="PS50158"/>
    </source>
</evidence>
<feature type="compositionally biased region" description="Polar residues" evidence="2">
    <location>
        <begin position="430"/>
        <end position="443"/>
    </location>
</feature>
<dbReference type="PROSITE" id="PS50158">
    <property type="entry name" value="ZF_CCHC"/>
    <property type="match status" value="1"/>
</dbReference>
<dbReference type="InterPro" id="IPR036875">
    <property type="entry name" value="Znf_CCHC_sf"/>
</dbReference>
<dbReference type="InterPro" id="IPR001878">
    <property type="entry name" value="Znf_CCHC"/>
</dbReference>
<keyword evidence="1" id="KW-0863">Zinc-finger</keyword>
<gene>
    <name evidence="4" type="ORF">Tco_0891696</name>
</gene>
<feature type="domain" description="CCHC-type" evidence="3">
    <location>
        <begin position="62"/>
        <end position="79"/>
    </location>
</feature>
<evidence type="ECO:0000313" key="4">
    <source>
        <dbReference type="EMBL" id="GJT21759.1"/>
    </source>
</evidence>
<accession>A0ABQ5C9R5</accession>